<reference evidence="1" key="2">
    <citation type="journal article" date="2015" name="Fish Shellfish Immunol.">
        <title>Early steps in the European eel (Anguilla anguilla)-Vibrio vulnificus interaction in the gills: Role of the RtxA13 toxin.</title>
        <authorList>
            <person name="Callol A."/>
            <person name="Pajuelo D."/>
            <person name="Ebbesson L."/>
            <person name="Teles M."/>
            <person name="MacKenzie S."/>
            <person name="Amaro C."/>
        </authorList>
    </citation>
    <scope>NUCLEOTIDE SEQUENCE</scope>
</reference>
<evidence type="ECO:0000313" key="1">
    <source>
        <dbReference type="EMBL" id="JAH73300.1"/>
    </source>
</evidence>
<sequence>MYLIQEYINCRLFHLKLWHVHYT</sequence>
<organism evidence="1">
    <name type="scientific">Anguilla anguilla</name>
    <name type="common">European freshwater eel</name>
    <name type="synonym">Muraena anguilla</name>
    <dbReference type="NCBI Taxonomy" id="7936"/>
    <lineage>
        <taxon>Eukaryota</taxon>
        <taxon>Metazoa</taxon>
        <taxon>Chordata</taxon>
        <taxon>Craniata</taxon>
        <taxon>Vertebrata</taxon>
        <taxon>Euteleostomi</taxon>
        <taxon>Actinopterygii</taxon>
        <taxon>Neopterygii</taxon>
        <taxon>Teleostei</taxon>
        <taxon>Anguilliformes</taxon>
        <taxon>Anguillidae</taxon>
        <taxon>Anguilla</taxon>
    </lineage>
</organism>
<protein>
    <submittedName>
        <fullName evidence="1">Uncharacterized protein</fullName>
    </submittedName>
</protein>
<dbReference type="EMBL" id="GBXM01035277">
    <property type="protein sequence ID" value="JAH73300.1"/>
    <property type="molecule type" value="Transcribed_RNA"/>
</dbReference>
<dbReference type="AlphaFoldDB" id="A0A0E9V783"/>
<proteinExistence type="predicted"/>
<name>A0A0E9V783_ANGAN</name>
<accession>A0A0E9V783</accession>
<reference evidence="1" key="1">
    <citation type="submission" date="2014-11" db="EMBL/GenBank/DDBJ databases">
        <authorList>
            <person name="Amaro Gonzalez C."/>
        </authorList>
    </citation>
    <scope>NUCLEOTIDE SEQUENCE</scope>
</reference>